<reference evidence="1" key="1">
    <citation type="submission" date="2014-11" db="EMBL/GenBank/DDBJ databases">
        <authorList>
            <person name="Amaro Gonzalez C."/>
        </authorList>
    </citation>
    <scope>NUCLEOTIDE SEQUENCE</scope>
</reference>
<accession>A0A0E9T8R9</accession>
<name>A0A0E9T8R9_ANGAN</name>
<dbReference type="AlphaFoldDB" id="A0A0E9T8R9"/>
<evidence type="ECO:0000313" key="1">
    <source>
        <dbReference type="EMBL" id="JAH49158.1"/>
    </source>
</evidence>
<organism evidence="1">
    <name type="scientific">Anguilla anguilla</name>
    <name type="common">European freshwater eel</name>
    <name type="synonym">Muraena anguilla</name>
    <dbReference type="NCBI Taxonomy" id="7936"/>
    <lineage>
        <taxon>Eukaryota</taxon>
        <taxon>Metazoa</taxon>
        <taxon>Chordata</taxon>
        <taxon>Craniata</taxon>
        <taxon>Vertebrata</taxon>
        <taxon>Euteleostomi</taxon>
        <taxon>Actinopterygii</taxon>
        <taxon>Neopterygii</taxon>
        <taxon>Teleostei</taxon>
        <taxon>Anguilliformes</taxon>
        <taxon>Anguillidae</taxon>
        <taxon>Anguilla</taxon>
    </lineage>
</organism>
<proteinExistence type="predicted"/>
<protein>
    <submittedName>
        <fullName evidence="1">Uncharacterized protein</fullName>
    </submittedName>
</protein>
<dbReference type="EMBL" id="GBXM01059419">
    <property type="protein sequence ID" value="JAH49158.1"/>
    <property type="molecule type" value="Transcribed_RNA"/>
</dbReference>
<reference evidence="1" key="2">
    <citation type="journal article" date="2015" name="Fish Shellfish Immunol.">
        <title>Early steps in the European eel (Anguilla anguilla)-Vibrio vulnificus interaction in the gills: Role of the RtxA13 toxin.</title>
        <authorList>
            <person name="Callol A."/>
            <person name="Pajuelo D."/>
            <person name="Ebbesson L."/>
            <person name="Teles M."/>
            <person name="MacKenzie S."/>
            <person name="Amaro C."/>
        </authorList>
    </citation>
    <scope>NUCLEOTIDE SEQUENCE</scope>
</reference>
<sequence>MSPITSWWPAPPWTATRSRNGTTFTFGAML</sequence>